<sequence>MDDSSTGDDDDPFERIHQSLGDVRLGHATDIPVDIVDRGDHLELVANLPGYTRDEIEIDVNERGVNISAVSEGHPHSESLNFVLRERRREPLSRGVRLPTAVVSDEATYLLRRGVLVLTLPKVDPEWSLDEYTRN</sequence>
<comment type="similarity">
    <text evidence="1 2">Belongs to the small heat shock protein (HSP20) family.</text>
</comment>
<proteinExistence type="inferred from homology"/>
<accession>A0ABD5ZID5</accession>
<keyword evidence="5" id="KW-1185">Reference proteome</keyword>
<name>A0ABD5ZID5_9EURY</name>
<dbReference type="RefSeq" id="WP_390224499.1">
    <property type="nucleotide sequence ID" value="NZ_JBHTAA010000005.1"/>
</dbReference>
<dbReference type="Proteomes" id="UP001596481">
    <property type="component" value="Unassembled WGS sequence"/>
</dbReference>
<evidence type="ECO:0000313" key="4">
    <source>
        <dbReference type="EMBL" id="MFC7204638.1"/>
    </source>
</evidence>
<dbReference type="Pfam" id="PF00011">
    <property type="entry name" value="HSP20"/>
    <property type="match status" value="1"/>
</dbReference>
<evidence type="ECO:0000259" key="3">
    <source>
        <dbReference type="PROSITE" id="PS01031"/>
    </source>
</evidence>
<feature type="domain" description="SHSP" evidence="3">
    <location>
        <begin position="24"/>
        <end position="135"/>
    </location>
</feature>
<gene>
    <name evidence="4" type="ORF">ACFQJC_14050</name>
</gene>
<dbReference type="PROSITE" id="PS01031">
    <property type="entry name" value="SHSP"/>
    <property type="match status" value="1"/>
</dbReference>
<evidence type="ECO:0000256" key="2">
    <source>
        <dbReference type="RuleBase" id="RU003616"/>
    </source>
</evidence>
<dbReference type="InterPro" id="IPR002068">
    <property type="entry name" value="A-crystallin/Hsp20_dom"/>
</dbReference>
<protein>
    <submittedName>
        <fullName evidence="4">Hsp20/alpha crystallin family protein</fullName>
    </submittedName>
</protein>
<comment type="caution">
    <text evidence="4">The sequence shown here is derived from an EMBL/GenBank/DDBJ whole genome shotgun (WGS) entry which is preliminary data.</text>
</comment>
<evidence type="ECO:0000313" key="5">
    <source>
        <dbReference type="Proteomes" id="UP001596481"/>
    </source>
</evidence>
<dbReference type="Gene3D" id="2.60.40.790">
    <property type="match status" value="1"/>
</dbReference>
<evidence type="ECO:0000256" key="1">
    <source>
        <dbReference type="PROSITE-ProRule" id="PRU00285"/>
    </source>
</evidence>
<reference evidence="4 5" key="1">
    <citation type="journal article" date="2019" name="Int. J. Syst. Evol. Microbiol.">
        <title>The Global Catalogue of Microorganisms (GCM) 10K type strain sequencing project: providing services to taxonomists for standard genome sequencing and annotation.</title>
        <authorList>
            <consortium name="The Broad Institute Genomics Platform"/>
            <consortium name="The Broad Institute Genome Sequencing Center for Infectious Disease"/>
            <person name="Wu L."/>
            <person name="Ma J."/>
        </authorList>
    </citation>
    <scope>NUCLEOTIDE SEQUENCE [LARGE SCALE GENOMIC DNA]</scope>
    <source>
        <strain evidence="4 5">DSM 29988</strain>
    </source>
</reference>
<dbReference type="SUPFAM" id="SSF49764">
    <property type="entry name" value="HSP20-like chaperones"/>
    <property type="match status" value="1"/>
</dbReference>
<dbReference type="EMBL" id="JBHTAA010000005">
    <property type="protein sequence ID" value="MFC7204638.1"/>
    <property type="molecule type" value="Genomic_DNA"/>
</dbReference>
<dbReference type="AlphaFoldDB" id="A0ABD5ZID5"/>
<dbReference type="CDD" id="cd06464">
    <property type="entry name" value="ACD_sHsps-like"/>
    <property type="match status" value="1"/>
</dbReference>
<organism evidence="4 5">
    <name type="scientific">Haloferax namakaokahaiae</name>
    <dbReference type="NCBI Taxonomy" id="1748331"/>
    <lineage>
        <taxon>Archaea</taxon>
        <taxon>Methanobacteriati</taxon>
        <taxon>Methanobacteriota</taxon>
        <taxon>Stenosarchaea group</taxon>
        <taxon>Halobacteria</taxon>
        <taxon>Halobacteriales</taxon>
        <taxon>Haloferacaceae</taxon>
        <taxon>Haloferax</taxon>
    </lineage>
</organism>
<dbReference type="InterPro" id="IPR008978">
    <property type="entry name" value="HSP20-like_chaperone"/>
</dbReference>